<protein>
    <submittedName>
        <fullName evidence="1">Uncharacterized protein</fullName>
    </submittedName>
</protein>
<proteinExistence type="predicted"/>
<organism evidence="1 2">
    <name type="scientific">Culter alburnus</name>
    <name type="common">Topmouth culter</name>
    <dbReference type="NCBI Taxonomy" id="194366"/>
    <lineage>
        <taxon>Eukaryota</taxon>
        <taxon>Metazoa</taxon>
        <taxon>Chordata</taxon>
        <taxon>Craniata</taxon>
        <taxon>Vertebrata</taxon>
        <taxon>Euteleostomi</taxon>
        <taxon>Actinopterygii</taxon>
        <taxon>Neopterygii</taxon>
        <taxon>Teleostei</taxon>
        <taxon>Ostariophysi</taxon>
        <taxon>Cypriniformes</taxon>
        <taxon>Xenocyprididae</taxon>
        <taxon>Xenocypridinae</taxon>
        <taxon>Culter</taxon>
    </lineage>
</organism>
<name>A0AAW1YX76_CULAL</name>
<feature type="non-terminal residue" evidence="1">
    <location>
        <position position="1"/>
    </location>
</feature>
<dbReference type="Proteomes" id="UP001479290">
    <property type="component" value="Unassembled WGS sequence"/>
</dbReference>
<keyword evidence="2" id="KW-1185">Reference proteome</keyword>
<dbReference type="EMBL" id="JAWDJR010000022">
    <property type="protein sequence ID" value="KAK9953769.1"/>
    <property type="molecule type" value="Genomic_DNA"/>
</dbReference>
<dbReference type="AlphaFoldDB" id="A0AAW1YX76"/>
<gene>
    <name evidence="1" type="ORF">ABG768_015896</name>
</gene>
<accession>A0AAW1YX76</accession>
<sequence length="49" mass="5461">KSQECVHADNMKQKCVQGFVSCHVPMTVTVPKMRNAAAMDVDVSVWLQL</sequence>
<evidence type="ECO:0000313" key="2">
    <source>
        <dbReference type="Proteomes" id="UP001479290"/>
    </source>
</evidence>
<evidence type="ECO:0000313" key="1">
    <source>
        <dbReference type="EMBL" id="KAK9953769.1"/>
    </source>
</evidence>
<reference evidence="1 2" key="1">
    <citation type="submission" date="2024-05" db="EMBL/GenBank/DDBJ databases">
        <title>A high-quality chromosomal-level genome assembly of Topmouth culter (Culter alburnus).</title>
        <authorList>
            <person name="Zhao H."/>
        </authorList>
    </citation>
    <scope>NUCLEOTIDE SEQUENCE [LARGE SCALE GENOMIC DNA]</scope>
    <source>
        <strain evidence="1">CATC2023</strain>
        <tissue evidence="1">Muscle</tissue>
    </source>
</reference>
<comment type="caution">
    <text evidence="1">The sequence shown here is derived from an EMBL/GenBank/DDBJ whole genome shotgun (WGS) entry which is preliminary data.</text>
</comment>